<keyword evidence="5" id="KW-0805">Transcription regulation</keyword>
<dbReference type="InParanoid" id="A0A2P5FLP6"/>
<dbReference type="InterPro" id="IPR052426">
    <property type="entry name" value="Plant_dev_regulator"/>
</dbReference>
<dbReference type="OrthoDB" id="1708403at2759"/>
<evidence type="ECO:0000313" key="11">
    <source>
        <dbReference type="EMBL" id="PON98704.1"/>
    </source>
</evidence>
<dbReference type="PANTHER" id="PTHR45801">
    <property type="entry name" value="OS07G0101800 PROTEIN"/>
    <property type="match status" value="1"/>
</dbReference>
<comment type="caution">
    <text evidence="11">The sequence shown here is derived from an EMBL/GenBank/DDBJ whole genome shotgun (WGS) entry which is preliminary data.</text>
</comment>
<dbReference type="Gene3D" id="3.30.160.60">
    <property type="entry name" value="Classic Zinc Finger"/>
    <property type="match status" value="1"/>
</dbReference>
<feature type="compositionally biased region" description="Low complexity" evidence="9">
    <location>
        <begin position="21"/>
        <end position="43"/>
    </location>
</feature>
<reference evidence="12" key="1">
    <citation type="submission" date="2016-06" db="EMBL/GenBank/DDBJ databases">
        <title>Parallel loss of symbiosis genes in relatives of nitrogen-fixing non-legume Parasponia.</title>
        <authorList>
            <person name="Van Velzen R."/>
            <person name="Holmer R."/>
            <person name="Bu F."/>
            <person name="Rutten L."/>
            <person name="Van Zeijl A."/>
            <person name="Liu W."/>
            <person name="Santuari L."/>
            <person name="Cao Q."/>
            <person name="Sharma T."/>
            <person name="Shen D."/>
            <person name="Roswanjaya Y."/>
            <person name="Wardhani T."/>
            <person name="Kalhor M.S."/>
            <person name="Jansen J."/>
            <person name="Van den Hoogen J."/>
            <person name="Gungor B."/>
            <person name="Hartog M."/>
            <person name="Hontelez J."/>
            <person name="Verver J."/>
            <person name="Yang W.-C."/>
            <person name="Schijlen E."/>
            <person name="Repin R."/>
            <person name="Schilthuizen M."/>
            <person name="Schranz E."/>
            <person name="Heidstra R."/>
            <person name="Miyata K."/>
            <person name="Fedorova E."/>
            <person name="Kohlen W."/>
            <person name="Bisseling T."/>
            <person name="Smit S."/>
            <person name="Geurts R."/>
        </authorList>
    </citation>
    <scope>NUCLEOTIDE SEQUENCE [LARGE SCALE GENOMIC DNA]</scope>
    <source>
        <strain evidence="12">cv. RG33-2</strain>
    </source>
</reference>
<evidence type="ECO:0000256" key="7">
    <source>
        <dbReference type="ARBA" id="ARBA00023242"/>
    </source>
</evidence>
<dbReference type="SMART" id="SM00355">
    <property type="entry name" value="ZnF_C2H2"/>
    <property type="match status" value="1"/>
</dbReference>
<accession>A0A2P5FLP6</accession>
<protein>
    <submittedName>
        <fullName evidence="11">TFIIH C1-like domain containing protein</fullName>
    </submittedName>
</protein>
<keyword evidence="12" id="KW-1185">Reference proteome</keyword>
<keyword evidence="7" id="KW-0539">Nucleus</keyword>
<dbReference type="GO" id="GO:0005634">
    <property type="term" value="C:nucleus"/>
    <property type="evidence" value="ECO:0007669"/>
    <property type="project" value="UniProtKB-SubCell"/>
</dbReference>
<dbReference type="PANTHER" id="PTHR45801:SF107">
    <property type="entry name" value="TRANSCRIPTIONAL REGULATOR SUPERMAN-LIKE"/>
    <property type="match status" value="1"/>
</dbReference>
<organism evidence="11 12">
    <name type="scientific">Trema orientale</name>
    <name type="common">Charcoal tree</name>
    <name type="synonym">Celtis orientalis</name>
    <dbReference type="NCBI Taxonomy" id="63057"/>
    <lineage>
        <taxon>Eukaryota</taxon>
        <taxon>Viridiplantae</taxon>
        <taxon>Streptophyta</taxon>
        <taxon>Embryophyta</taxon>
        <taxon>Tracheophyta</taxon>
        <taxon>Spermatophyta</taxon>
        <taxon>Magnoliopsida</taxon>
        <taxon>eudicotyledons</taxon>
        <taxon>Gunneridae</taxon>
        <taxon>Pentapetalae</taxon>
        <taxon>rosids</taxon>
        <taxon>fabids</taxon>
        <taxon>Rosales</taxon>
        <taxon>Cannabaceae</taxon>
        <taxon>Trema</taxon>
    </lineage>
</organism>
<evidence type="ECO:0000256" key="5">
    <source>
        <dbReference type="ARBA" id="ARBA00023015"/>
    </source>
</evidence>
<evidence type="ECO:0000259" key="10">
    <source>
        <dbReference type="PROSITE" id="PS50157"/>
    </source>
</evidence>
<dbReference type="PROSITE" id="PS50157">
    <property type="entry name" value="ZINC_FINGER_C2H2_2"/>
    <property type="match status" value="1"/>
</dbReference>
<evidence type="ECO:0000256" key="1">
    <source>
        <dbReference type="ARBA" id="ARBA00004123"/>
    </source>
</evidence>
<evidence type="ECO:0000256" key="2">
    <source>
        <dbReference type="ARBA" id="ARBA00022723"/>
    </source>
</evidence>
<feature type="compositionally biased region" description="Polar residues" evidence="9">
    <location>
        <begin position="1"/>
        <end position="11"/>
    </location>
</feature>
<feature type="region of interest" description="Disordered" evidence="9">
    <location>
        <begin position="114"/>
        <end position="144"/>
    </location>
</feature>
<dbReference type="InterPro" id="IPR013087">
    <property type="entry name" value="Znf_C2H2_type"/>
</dbReference>
<evidence type="ECO:0000256" key="4">
    <source>
        <dbReference type="ARBA" id="ARBA00022833"/>
    </source>
</evidence>
<name>A0A2P5FLP6_TREOI</name>
<dbReference type="AlphaFoldDB" id="A0A2P5FLP6"/>
<proteinExistence type="predicted"/>
<dbReference type="GO" id="GO:0008270">
    <property type="term" value="F:zinc ion binding"/>
    <property type="evidence" value="ECO:0007669"/>
    <property type="project" value="UniProtKB-KW"/>
</dbReference>
<feature type="domain" description="C2H2-type" evidence="10">
    <location>
        <begin position="84"/>
        <end position="111"/>
    </location>
</feature>
<feature type="region of interest" description="Disordered" evidence="9">
    <location>
        <begin position="1"/>
        <end position="43"/>
    </location>
</feature>
<dbReference type="InterPro" id="IPR036236">
    <property type="entry name" value="Znf_C2H2_sf"/>
</dbReference>
<dbReference type="PROSITE" id="PS00028">
    <property type="entry name" value="ZINC_FINGER_C2H2_1"/>
    <property type="match status" value="1"/>
</dbReference>
<gene>
    <name evidence="11" type="ORF">TorRG33x02_056040</name>
</gene>
<keyword evidence="2" id="KW-0479">Metal-binding</keyword>
<keyword evidence="6" id="KW-0804">Transcription</keyword>
<dbReference type="EMBL" id="JXTC01000023">
    <property type="protein sequence ID" value="PON98704.1"/>
    <property type="molecule type" value="Genomic_DNA"/>
</dbReference>
<dbReference type="Proteomes" id="UP000237000">
    <property type="component" value="Unassembled WGS sequence"/>
</dbReference>
<evidence type="ECO:0000256" key="6">
    <source>
        <dbReference type="ARBA" id="ARBA00023163"/>
    </source>
</evidence>
<keyword evidence="3 8" id="KW-0863">Zinc-finger</keyword>
<keyword evidence="4" id="KW-0862">Zinc</keyword>
<sequence length="289" mass="32099">MERNSWGNMNNMKEYRRANGSSSSTRSSLDTIRSSDNSNNNNMMVIKNINPKLAEDHSSWKANNYEEAEEDYMINGFSWPPRSYTCSFCKREFRSAQALGGHMNVHRKDRARLRQSPPRDHGGYGTIFNLNNPNSSPNPNFSSSFSSVSTRLPPLIPYSPLSSNLASPPSLSSLSYSPYFVAKNSSYENKKCTPWSTGMECHADVVLDHPLIMTTKGSELAKTIKNKQSLNHGVGETKCFAEKDMFKSLNNAETANSTVGLDLEIGLLGDSKTGGRDLDLELRLGYSPS</sequence>
<evidence type="ECO:0000256" key="9">
    <source>
        <dbReference type="SAM" id="MobiDB-lite"/>
    </source>
</evidence>
<comment type="subcellular location">
    <subcellularLocation>
        <location evidence="1">Nucleus</location>
    </subcellularLocation>
</comment>
<evidence type="ECO:0000256" key="3">
    <source>
        <dbReference type="ARBA" id="ARBA00022771"/>
    </source>
</evidence>
<evidence type="ECO:0000256" key="8">
    <source>
        <dbReference type="PROSITE-ProRule" id="PRU00042"/>
    </source>
</evidence>
<feature type="compositionally biased region" description="Low complexity" evidence="9">
    <location>
        <begin position="128"/>
        <end position="144"/>
    </location>
</feature>
<evidence type="ECO:0000313" key="12">
    <source>
        <dbReference type="Proteomes" id="UP000237000"/>
    </source>
</evidence>
<dbReference type="STRING" id="63057.A0A2P5FLP6"/>
<dbReference type="SUPFAM" id="SSF57667">
    <property type="entry name" value="beta-beta-alpha zinc fingers"/>
    <property type="match status" value="1"/>
</dbReference>
<dbReference type="Pfam" id="PF13912">
    <property type="entry name" value="zf-C2H2_6"/>
    <property type="match status" value="1"/>
</dbReference>